<evidence type="ECO:0000313" key="3">
    <source>
        <dbReference type="EMBL" id="KAJ7626927.1"/>
    </source>
</evidence>
<accession>A0AAD7BQ09</accession>
<dbReference type="Pfam" id="PF20151">
    <property type="entry name" value="DUF6533"/>
    <property type="match status" value="1"/>
</dbReference>
<evidence type="ECO:0000259" key="2">
    <source>
        <dbReference type="Pfam" id="PF20151"/>
    </source>
</evidence>
<proteinExistence type="predicted"/>
<keyword evidence="1" id="KW-0472">Membrane</keyword>
<feature type="transmembrane region" description="Helical" evidence="1">
    <location>
        <begin position="76"/>
        <end position="96"/>
    </location>
</feature>
<reference evidence="3" key="1">
    <citation type="submission" date="2023-03" db="EMBL/GenBank/DDBJ databases">
        <title>Massive genome expansion in bonnet fungi (Mycena s.s.) driven by repeated elements and novel gene families across ecological guilds.</title>
        <authorList>
            <consortium name="Lawrence Berkeley National Laboratory"/>
            <person name="Harder C.B."/>
            <person name="Miyauchi S."/>
            <person name="Viragh M."/>
            <person name="Kuo A."/>
            <person name="Thoen E."/>
            <person name="Andreopoulos B."/>
            <person name="Lu D."/>
            <person name="Skrede I."/>
            <person name="Drula E."/>
            <person name="Henrissat B."/>
            <person name="Morin E."/>
            <person name="Kohler A."/>
            <person name="Barry K."/>
            <person name="LaButti K."/>
            <person name="Morin E."/>
            <person name="Salamov A."/>
            <person name="Lipzen A."/>
            <person name="Mereny Z."/>
            <person name="Hegedus B."/>
            <person name="Baldrian P."/>
            <person name="Stursova M."/>
            <person name="Weitz H."/>
            <person name="Taylor A."/>
            <person name="Grigoriev I.V."/>
            <person name="Nagy L.G."/>
            <person name="Martin F."/>
            <person name="Kauserud H."/>
        </authorList>
    </citation>
    <scope>NUCLEOTIDE SEQUENCE</scope>
    <source>
        <strain evidence="3">9284</strain>
    </source>
</reference>
<protein>
    <recommendedName>
        <fullName evidence="2">DUF6533 domain-containing protein</fullName>
    </recommendedName>
</protein>
<evidence type="ECO:0000313" key="4">
    <source>
        <dbReference type="Proteomes" id="UP001221142"/>
    </source>
</evidence>
<dbReference type="EMBL" id="JARKIF010000011">
    <property type="protein sequence ID" value="KAJ7626927.1"/>
    <property type="molecule type" value="Genomic_DNA"/>
</dbReference>
<feature type="domain" description="DUF6533" evidence="2">
    <location>
        <begin position="21"/>
        <end position="57"/>
    </location>
</feature>
<gene>
    <name evidence="3" type="ORF">FB45DRAFT_868194</name>
</gene>
<keyword evidence="1" id="KW-0812">Transmembrane</keyword>
<keyword evidence="4" id="KW-1185">Reference proteome</keyword>
<dbReference type="Proteomes" id="UP001221142">
    <property type="component" value="Unassembled WGS sequence"/>
</dbReference>
<feature type="transmembrane region" description="Helical" evidence="1">
    <location>
        <begin position="44"/>
        <end position="64"/>
    </location>
</feature>
<comment type="caution">
    <text evidence="3">The sequence shown here is derived from an EMBL/GenBank/DDBJ whole genome shotgun (WGS) entry which is preliminary data.</text>
</comment>
<name>A0AAD7BQ09_9AGAR</name>
<feature type="transmembrane region" description="Helical" evidence="1">
    <location>
        <begin position="102"/>
        <end position="122"/>
    </location>
</feature>
<dbReference type="InterPro" id="IPR045340">
    <property type="entry name" value="DUF6533"/>
</dbReference>
<evidence type="ECO:0000256" key="1">
    <source>
        <dbReference type="SAM" id="Phobius"/>
    </source>
</evidence>
<dbReference type="AlphaFoldDB" id="A0AAD7BQ09"/>
<keyword evidence="1" id="KW-1133">Transmembrane helix</keyword>
<sequence>MSTLQPHGHLNPTKRNDFQIVAIYDTLLTLAQEYQFVWRTKKGIINALYLFTRYSTFATSVLAAAKHLTWDKDPAVCRAAIKATTMILIIRTYALWGRPRGLLVFFVMMWMCIGGLNIWGMIKWSESVKILAALMCWKLWPMSSRHRSHFVASFYRDGIFWYLAMVALFEAPWGRTYACITRTSRLPFGPPCSSGGGQGSEIQFSGGRFDGYLSITRY</sequence>
<organism evidence="3 4">
    <name type="scientific">Roridomyces roridus</name>
    <dbReference type="NCBI Taxonomy" id="1738132"/>
    <lineage>
        <taxon>Eukaryota</taxon>
        <taxon>Fungi</taxon>
        <taxon>Dikarya</taxon>
        <taxon>Basidiomycota</taxon>
        <taxon>Agaricomycotina</taxon>
        <taxon>Agaricomycetes</taxon>
        <taxon>Agaricomycetidae</taxon>
        <taxon>Agaricales</taxon>
        <taxon>Marasmiineae</taxon>
        <taxon>Mycenaceae</taxon>
        <taxon>Roridomyces</taxon>
    </lineage>
</organism>